<organism evidence="2 3">
    <name type="scientific">Paenibacillus yonginensis</name>
    <dbReference type="NCBI Taxonomy" id="1462996"/>
    <lineage>
        <taxon>Bacteria</taxon>
        <taxon>Bacillati</taxon>
        <taxon>Bacillota</taxon>
        <taxon>Bacilli</taxon>
        <taxon>Bacillales</taxon>
        <taxon>Paenibacillaceae</taxon>
        <taxon>Paenibacillus</taxon>
    </lineage>
</organism>
<dbReference type="Proteomes" id="UP000092573">
    <property type="component" value="Chromosome"/>
</dbReference>
<evidence type="ECO:0008006" key="4">
    <source>
        <dbReference type="Google" id="ProtNLM"/>
    </source>
</evidence>
<sequence length="335" mass="34755">MRASKTLGLSLSAALVVGMVGLTGCGQNHKVGTQGVKNQTAHRLNVNSYDQGQDNLRNMKYSQVLSKKVTEIGSVRTAHVMTSGSEAFVAVSLNGTNPSLGGTRASGNGTGMNNNMGTTNATDGLTGPGALGTGNVTGRTSTLGRPMGQGVNPGGSDYRPNGAAGAARGLDHTSNISGGTNPAARGYNPNPGTIYDGTRLGGGLGAQADNMPYRTNAGRGLSTYSTNNSTIPANVRSEIERTVKRSAPHIQHVYISDNSDFVSQLGSYSTDGGMTLGNNPLTNGARNVTNDLGNMIDSLFPERLRNMGRTNAGNTGIFNTTPTTNNNRFDMNPNR</sequence>
<reference evidence="2 3" key="1">
    <citation type="submission" date="2016-01" db="EMBL/GenBank/DDBJ databases">
        <title>Complete Genome Sequence of Paenibacillus yonginensis DCY84, a novel Plant Growth-Promoting Bacteria with Elicitation of Induced Systemic Resistance.</title>
        <authorList>
            <person name="Kim Y.J."/>
            <person name="Yang D.C."/>
            <person name="Sukweenadhi J."/>
        </authorList>
    </citation>
    <scope>NUCLEOTIDE SEQUENCE [LARGE SCALE GENOMIC DNA]</scope>
    <source>
        <strain evidence="2 3">DCY84</strain>
    </source>
</reference>
<accession>A0A1B1N2C8</accession>
<dbReference type="RefSeq" id="WP_068697349.1">
    <property type="nucleotide sequence ID" value="NZ_CP014167.1"/>
</dbReference>
<proteinExistence type="predicted"/>
<dbReference type="AlphaFoldDB" id="A0A1B1N2C8"/>
<gene>
    <name evidence="2" type="ORF">AWM70_13985</name>
</gene>
<keyword evidence="3" id="KW-1185">Reference proteome</keyword>
<evidence type="ECO:0000313" key="2">
    <source>
        <dbReference type="EMBL" id="ANS75568.1"/>
    </source>
</evidence>
<feature type="compositionally biased region" description="Polar residues" evidence="1">
    <location>
        <begin position="134"/>
        <end position="143"/>
    </location>
</feature>
<dbReference type="KEGG" id="pyg:AWM70_13985"/>
<protein>
    <recommendedName>
        <fullName evidence="4">Sporulation protein</fullName>
    </recommendedName>
</protein>
<evidence type="ECO:0000313" key="3">
    <source>
        <dbReference type="Proteomes" id="UP000092573"/>
    </source>
</evidence>
<feature type="region of interest" description="Disordered" evidence="1">
    <location>
        <begin position="310"/>
        <end position="335"/>
    </location>
</feature>
<evidence type="ECO:0000256" key="1">
    <source>
        <dbReference type="SAM" id="MobiDB-lite"/>
    </source>
</evidence>
<feature type="region of interest" description="Disordered" evidence="1">
    <location>
        <begin position="123"/>
        <end position="194"/>
    </location>
</feature>
<dbReference type="EMBL" id="CP014167">
    <property type="protein sequence ID" value="ANS75568.1"/>
    <property type="molecule type" value="Genomic_DNA"/>
</dbReference>
<feature type="compositionally biased region" description="Low complexity" evidence="1">
    <location>
        <begin position="314"/>
        <end position="327"/>
    </location>
</feature>
<dbReference type="OrthoDB" id="1707228at2"/>
<dbReference type="PROSITE" id="PS51257">
    <property type="entry name" value="PROKAR_LIPOPROTEIN"/>
    <property type="match status" value="1"/>
</dbReference>
<name>A0A1B1N2C8_9BACL</name>